<dbReference type="AlphaFoldDB" id="A0AAV7VXL7"/>
<reference evidence="2" key="1">
    <citation type="journal article" date="2022" name="bioRxiv">
        <title>Sequencing and chromosome-scale assembly of the giantPleurodeles waltlgenome.</title>
        <authorList>
            <person name="Brown T."/>
            <person name="Elewa A."/>
            <person name="Iarovenko S."/>
            <person name="Subramanian E."/>
            <person name="Araus A.J."/>
            <person name="Petzold A."/>
            <person name="Susuki M."/>
            <person name="Suzuki K.-i.T."/>
            <person name="Hayashi T."/>
            <person name="Toyoda A."/>
            <person name="Oliveira C."/>
            <person name="Osipova E."/>
            <person name="Leigh N.D."/>
            <person name="Simon A."/>
            <person name="Yun M.H."/>
        </authorList>
    </citation>
    <scope>NUCLEOTIDE SEQUENCE</scope>
    <source>
        <strain evidence="2">20211129_DDA</strain>
        <tissue evidence="2">Liver</tissue>
    </source>
</reference>
<evidence type="ECO:0000313" key="3">
    <source>
        <dbReference type="Proteomes" id="UP001066276"/>
    </source>
</evidence>
<sequence>MLAWLLRQERPPPSTSQVAMGQGVIKSRLRDHLAEEYARLADLRTHEAAGFLDEVKISHLTQAQAEGLDEDIQIEELQEALRDMA</sequence>
<accession>A0AAV7VXL7</accession>
<feature type="region of interest" description="Disordered" evidence="1">
    <location>
        <begin position="1"/>
        <end position="20"/>
    </location>
</feature>
<gene>
    <name evidence="2" type="ORF">NDU88_000167</name>
</gene>
<keyword evidence="3" id="KW-1185">Reference proteome</keyword>
<protein>
    <submittedName>
        <fullName evidence="2">Uncharacterized protein</fullName>
    </submittedName>
</protein>
<dbReference type="Proteomes" id="UP001066276">
    <property type="component" value="Chromosome 1_2"/>
</dbReference>
<comment type="caution">
    <text evidence="2">The sequence shown here is derived from an EMBL/GenBank/DDBJ whole genome shotgun (WGS) entry which is preliminary data.</text>
</comment>
<evidence type="ECO:0000256" key="1">
    <source>
        <dbReference type="SAM" id="MobiDB-lite"/>
    </source>
</evidence>
<organism evidence="2 3">
    <name type="scientific">Pleurodeles waltl</name>
    <name type="common">Iberian ribbed newt</name>
    <dbReference type="NCBI Taxonomy" id="8319"/>
    <lineage>
        <taxon>Eukaryota</taxon>
        <taxon>Metazoa</taxon>
        <taxon>Chordata</taxon>
        <taxon>Craniata</taxon>
        <taxon>Vertebrata</taxon>
        <taxon>Euteleostomi</taxon>
        <taxon>Amphibia</taxon>
        <taxon>Batrachia</taxon>
        <taxon>Caudata</taxon>
        <taxon>Salamandroidea</taxon>
        <taxon>Salamandridae</taxon>
        <taxon>Pleurodelinae</taxon>
        <taxon>Pleurodeles</taxon>
    </lineage>
</organism>
<evidence type="ECO:0000313" key="2">
    <source>
        <dbReference type="EMBL" id="KAJ1204729.1"/>
    </source>
</evidence>
<dbReference type="EMBL" id="JANPWB010000002">
    <property type="protein sequence ID" value="KAJ1204729.1"/>
    <property type="molecule type" value="Genomic_DNA"/>
</dbReference>
<name>A0AAV7VXL7_PLEWA</name>
<proteinExistence type="predicted"/>